<dbReference type="AlphaFoldDB" id="A0A840KJ39"/>
<gene>
    <name evidence="1" type="ORF">HNP38_003010</name>
</gene>
<evidence type="ECO:0008006" key="3">
    <source>
        <dbReference type="Google" id="ProtNLM"/>
    </source>
</evidence>
<comment type="caution">
    <text evidence="1">The sequence shown here is derived from an EMBL/GenBank/DDBJ whole genome shotgun (WGS) entry which is preliminary data.</text>
</comment>
<protein>
    <recommendedName>
        <fullName evidence="3">Barstar (Barnase inhibitor)</fullName>
    </recommendedName>
</protein>
<organism evidence="1 2">
    <name type="scientific">Chryseobacterium defluvii</name>
    <dbReference type="NCBI Taxonomy" id="160396"/>
    <lineage>
        <taxon>Bacteria</taxon>
        <taxon>Pseudomonadati</taxon>
        <taxon>Bacteroidota</taxon>
        <taxon>Flavobacteriia</taxon>
        <taxon>Flavobacteriales</taxon>
        <taxon>Weeksellaceae</taxon>
        <taxon>Chryseobacterium group</taxon>
        <taxon>Chryseobacterium</taxon>
    </lineage>
</organism>
<reference evidence="1 2" key="1">
    <citation type="submission" date="2020-08" db="EMBL/GenBank/DDBJ databases">
        <title>Functional genomics of gut bacteria from endangered species of beetles.</title>
        <authorList>
            <person name="Carlos-Shanley C."/>
        </authorList>
    </citation>
    <scope>NUCLEOTIDE SEQUENCE [LARGE SCALE GENOMIC DNA]</scope>
    <source>
        <strain evidence="1 2">S00151</strain>
    </source>
</reference>
<name>A0A840KJ39_9FLAO</name>
<keyword evidence="2" id="KW-1185">Reference proteome</keyword>
<accession>A0A840KJ39</accession>
<dbReference type="Proteomes" id="UP000592180">
    <property type="component" value="Unassembled WGS sequence"/>
</dbReference>
<sequence length="244" mass="28871">MKNLLKVSLMIDDNEFIRSNYIELIPFSKTSMRTVVFKNVKVINKHIDLLSGEYEFSIAFRNKNLDWGAIHWYSLYMITSDIFDKDIKEGDDICIESILTHNKHIYYDQDVIDVYNLWQNEKVYDWNSFDINFKLSYISACYIWCGLPKSFIRNHIILDCLLIKEQIDLFYYLGIEMFGERAYCGSGFYQFEDCILGIYAKNKEGLPSITFKNFNSIELSNIKEDIMHLVGFFKSLKLTLIFEN</sequence>
<proteinExistence type="predicted"/>
<dbReference type="RefSeq" id="WP_184190847.1">
    <property type="nucleotide sequence ID" value="NZ_JACHLE010000005.1"/>
</dbReference>
<evidence type="ECO:0000313" key="2">
    <source>
        <dbReference type="Proteomes" id="UP000592180"/>
    </source>
</evidence>
<evidence type="ECO:0000313" key="1">
    <source>
        <dbReference type="EMBL" id="MBB4807694.1"/>
    </source>
</evidence>
<dbReference type="EMBL" id="JACHLE010000005">
    <property type="protein sequence ID" value="MBB4807694.1"/>
    <property type="molecule type" value="Genomic_DNA"/>
</dbReference>